<feature type="compositionally biased region" description="Polar residues" evidence="1">
    <location>
        <begin position="1"/>
        <end position="16"/>
    </location>
</feature>
<keyword evidence="2" id="KW-0472">Membrane</keyword>
<evidence type="ECO:0000256" key="2">
    <source>
        <dbReference type="SAM" id="Phobius"/>
    </source>
</evidence>
<evidence type="ECO:0000313" key="4">
    <source>
        <dbReference type="Proteomes" id="UP000253495"/>
    </source>
</evidence>
<feature type="transmembrane region" description="Helical" evidence="2">
    <location>
        <begin position="141"/>
        <end position="170"/>
    </location>
</feature>
<keyword evidence="2" id="KW-1133">Transmembrane helix</keyword>
<dbReference type="Proteomes" id="UP000253495">
    <property type="component" value="Unassembled WGS sequence"/>
</dbReference>
<protein>
    <submittedName>
        <fullName evidence="3">Uncharacterized protein</fullName>
    </submittedName>
</protein>
<gene>
    <name evidence="3" type="ORF">DFQ14_102297</name>
</gene>
<evidence type="ECO:0000313" key="3">
    <source>
        <dbReference type="EMBL" id="RCW45995.1"/>
    </source>
</evidence>
<reference evidence="3 4" key="1">
    <citation type="submission" date="2018-07" db="EMBL/GenBank/DDBJ databases">
        <title>Genomic Encyclopedia of Type Strains, Phase III (KMG-III): the genomes of soil and plant-associated and newly described type strains.</title>
        <authorList>
            <person name="Whitman W."/>
        </authorList>
    </citation>
    <scope>NUCLEOTIDE SEQUENCE [LARGE SCALE GENOMIC DNA]</scope>
    <source>
        <strain evidence="3 4">CECT 8575</strain>
    </source>
</reference>
<sequence length="181" mass="19305">MTTAAGSGRTKQQQSRRASRPAKQPEQQSQQSSTQRSGGTQRSSGTQRSTGTQRSSGTQRSTGTQRSSGTQRSTGTQQSAGTQRSDGAQQGHDHGYSTTVELPFVTARFHVPEISLPTSRQDLSSVTESVRAHMPSREHSLFYGGLALGTAFAFIEWPVALAIGAGHALLNRHQHSEPSSG</sequence>
<comment type="caution">
    <text evidence="3">The sequence shown here is derived from an EMBL/GenBank/DDBJ whole genome shotgun (WGS) entry which is preliminary data.</text>
</comment>
<organism evidence="3 4">
    <name type="scientific">Halopolyspora algeriensis</name>
    <dbReference type="NCBI Taxonomy" id="1500506"/>
    <lineage>
        <taxon>Bacteria</taxon>
        <taxon>Bacillati</taxon>
        <taxon>Actinomycetota</taxon>
        <taxon>Actinomycetes</taxon>
        <taxon>Actinomycetes incertae sedis</taxon>
        <taxon>Halopolyspora</taxon>
    </lineage>
</organism>
<proteinExistence type="predicted"/>
<name>A0A368VVT9_9ACTN</name>
<dbReference type="AlphaFoldDB" id="A0A368VVT9"/>
<evidence type="ECO:0000256" key="1">
    <source>
        <dbReference type="SAM" id="MobiDB-lite"/>
    </source>
</evidence>
<keyword evidence="2" id="KW-0812">Transmembrane</keyword>
<dbReference type="EMBL" id="QPJC01000002">
    <property type="protein sequence ID" value="RCW45995.1"/>
    <property type="molecule type" value="Genomic_DNA"/>
</dbReference>
<keyword evidence="4" id="KW-1185">Reference proteome</keyword>
<feature type="region of interest" description="Disordered" evidence="1">
    <location>
        <begin position="1"/>
        <end position="96"/>
    </location>
</feature>
<feature type="compositionally biased region" description="Low complexity" evidence="1">
    <location>
        <begin position="27"/>
        <end position="85"/>
    </location>
</feature>
<accession>A0A368VVT9</accession>